<reference evidence="1 2" key="1">
    <citation type="submission" date="2013-11" db="EMBL/GenBank/DDBJ databases">
        <title>Single cell genomics of uncultured Tannerella BU063 (oral taxon 286).</title>
        <authorList>
            <person name="Beall C.J."/>
            <person name="Campbell A.G."/>
            <person name="Griffen A.L."/>
            <person name="Podar M."/>
            <person name="Leys E.J."/>
        </authorList>
    </citation>
    <scope>NUCLEOTIDE SEQUENCE [LARGE SCALE GENOMIC DNA]</scope>
    <source>
        <strain evidence="1">Cell 1/3</strain>
    </source>
</reference>
<dbReference type="AlphaFoldDB" id="W2CEZ6"/>
<protein>
    <submittedName>
        <fullName evidence="1">Uncharacterized protein</fullName>
    </submittedName>
</protein>
<name>W2CEZ6_9BACT</name>
<dbReference type="EMBL" id="AYYE01001261">
    <property type="protein sequence ID" value="ETK05824.1"/>
    <property type="molecule type" value="Genomic_DNA"/>
</dbReference>
<organism evidence="1 2">
    <name type="scientific">Tannerella sp. oral taxon BU063 isolate Cell 1/3</name>
    <dbReference type="NCBI Taxonomy" id="1411022"/>
    <lineage>
        <taxon>Bacteria</taxon>
        <taxon>Pseudomonadati</taxon>
        <taxon>Bacteroidota</taxon>
        <taxon>Bacteroidia</taxon>
        <taxon>Bacteroidales</taxon>
        <taxon>Tannerellaceae</taxon>
        <taxon>Tannerella</taxon>
    </lineage>
</organism>
<comment type="caution">
    <text evidence="1">The sequence shown here is derived from an EMBL/GenBank/DDBJ whole genome shotgun (WGS) entry which is preliminary data.</text>
</comment>
<evidence type="ECO:0000313" key="2">
    <source>
        <dbReference type="Proteomes" id="UP000034982"/>
    </source>
</evidence>
<dbReference type="Proteomes" id="UP000034982">
    <property type="component" value="Unassembled WGS sequence"/>
</dbReference>
<sequence length="33" mass="3624">MLSMGAAPRGELIFELSMTAESRWEILPVLSMG</sequence>
<proteinExistence type="predicted"/>
<accession>W2CEZ6</accession>
<gene>
    <name evidence="1" type="ORF">T230_15735</name>
</gene>
<evidence type="ECO:0000313" key="1">
    <source>
        <dbReference type="EMBL" id="ETK05824.1"/>
    </source>
</evidence>